<sequence>MENLILIDIGGTTIKFGLNTGEKLELLPAKKTPKTLPEFYQYLEETVNELKKQVPIKGVALSCPGAVDQKTGVIGGDSALPYIHGFDIRSELKKRFGLPVSIENDANCAALAEMASGAGKKVKDAIFLVIGTGVGGALVVDKKLHHGAHLLGGEFGYLLLGQEMTVSQIVSPVSIAERYNAKTRQALSGKEVFAKAQTGDKIASVEVDNALQTLALLIYNLQYSFDPELFIIGGAISKNPALIPMLEPKLAKLRQKVKAAKLEPKIAVCRYYEQANLLGAAINFKKMMEG</sequence>
<dbReference type="Pfam" id="PF00480">
    <property type="entry name" value="ROK"/>
    <property type="match status" value="1"/>
</dbReference>
<dbReference type="Gene3D" id="3.30.420.40">
    <property type="match status" value="2"/>
</dbReference>
<dbReference type="InterPro" id="IPR043129">
    <property type="entry name" value="ATPase_NBD"/>
</dbReference>
<protein>
    <submittedName>
        <fullName evidence="2">ROK family sugar kinase</fullName>
    </submittedName>
</protein>
<keyword evidence="2" id="KW-0808">Transferase</keyword>
<proteinExistence type="inferred from homology"/>
<evidence type="ECO:0000313" key="2">
    <source>
        <dbReference type="EMBL" id="KRM75552.1"/>
    </source>
</evidence>
<dbReference type="PATRIC" id="fig|1423772.3.peg.97"/>
<dbReference type="PANTHER" id="PTHR18964:SF170">
    <property type="entry name" value="SUGAR KINASE"/>
    <property type="match status" value="1"/>
</dbReference>
<dbReference type="RefSeq" id="WP_056958945.1">
    <property type="nucleotide sequence ID" value="NZ_AYYN01000065.1"/>
</dbReference>
<dbReference type="GO" id="GO:0016301">
    <property type="term" value="F:kinase activity"/>
    <property type="evidence" value="ECO:0007669"/>
    <property type="project" value="UniProtKB-KW"/>
</dbReference>
<gene>
    <name evidence="2" type="ORF">FC48_GL000085</name>
</gene>
<dbReference type="SUPFAM" id="SSF53067">
    <property type="entry name" value="Actin-like ATPase domain"/>
    <property type="match status" value="1"/>
</dbReference>
<dbReference type="Proteomes" id="UP000051612">
    <property type="component" value="Unassembled WGS sequence"/>
</dbReference>
<reference evidence="2 3" key="1">
    <citation type="journal article" date="2015" name="Genome Announc.">
        <title>Expanding the biotechnology potential of lactobacilli through comparative genomics of 213 strains and associated genera.</title>
        <authorList>
            <person name="Sun Z."/>
            <person name="Harris H.M."/>
            <person name="McCann A."/>
            <person name="Guo C."/>
            <person name="Argimon S."/>
            <person name="Zhang W."/>
            <person name="Yang X."/>
            <person name="Jeffery I.B."/>
            <person name="Cooney J.C."/>
            <person name="Kagawa T.F."/>
            <person name="Liu W."/>
            <person name="Song Y."/>
            <person name="Salvetti E."/>
            <person name="Wrobel A."/>
            <person name="Rasinkangas P."/>
            <person name="Parkhill J."/>
            <person name="Rea M.C."/>
            <person name="O'Sullivan O."/>
            <person name="Ritari J."/>
            <person name="Douillard F.P."/>
            <person name="Paul Ross R."/>
            <person name="Yang R."/>
            <person name="Briner A.E."/>
            <person name="Felis G.E."/>
            <person name="de Vos W.M."/>
            <person name="Barrangou R."/>
            <person name="Klaenhammer T.R."/>
            <person name="Caufield P.W."/>
            <person name="Cui Y."/>
            <person name="Zhang H."/>
            <person name="O'Toole P.W."/>
        </authorList>
    </citation>
    <scope>NUCLEOTIDE SEQUENCE [LARGE SCALE GENOMIC DNA]</scope>
    <source>
        <strain evidence="2 3">DSM 20452</strain>
    </source>
</reference>
<keyword evidence="2" id="KW-0418">Kinase</keyword>
<evidence type="ECO:0000256" key="1">
    <source>
        <dbReference type="ARBA" id="ARBA00006479"/>
    </source>
</evidence>
<comment type="caution">
    <text evidence="2">The sequence shown here is derived from an EMBL/GenBank/DDBJ whole genome shotgun (WGS) entry which is preliminary data.</text>
</comment>
<evidence type="ECO:0000313" key="3">
    <source>
        <dbReference type="Proteomes" id="UP000051612"/>
    </source>
</evidence>
<dbReference type="EMBL" id="AYYN01000065">
    <property type="protein sequence ID" value="KRM75552.1"/>
    <property type="molecule type" value="Genomic_DNA"/>
</dbReference>
<name>A0A0R2B924_9LACO</name>
<dbReference type="InterPro" id="IPR000600">
    <property type="entry name" value="ROK"/>
</dbReference>
<comment type="similarity">
    <text evidence="1">Belongs to the ROK (NagC/XylR) family.</text>
</comment>
<dbReference type="CDD" id="cd24152">
    <property type="entry name" value="ASKHA_NBD_ROK-like"/>
    <property type="match status" value="1"/>
</dbReference>
<dbReference type="PANTHER" id="PTHR18964">
    <property type="entry name" value="ROK (REPRESSOR, ORF, KINASE) FAMILY"/>
    <property type="match status" value="1"/>
</dbReference>
<organism evidence="2 3">
    <name type="scientific">Ligilactobacillus murinus DSM 20452 = NBRC 14221</name>
    <dbReference type="NCBI Taxonomy" id="1423772"/>
    <lineage>
        <taxon>Bacteria</taxon>
        <taxon>Bacillati</taxon>
        <taxon>Bacillota</taxon>
        <taxon>Bacilli</taxon>
        <taxon>Lactobacillales</taxon>
        <taxon>Lactobacillaceae</taxon>
        <taxon>Ligilactobacillus</taxon>
    </lineage>
</organism>
<dbReference type="AlphaFoldDB" id="A0A0R2B924"/>
<accession>A0A0R2B924</accession>